<dbReference type="EMBL" id="DPXL01000100">
    <property type="protein sequence ID" value="HCM31479.1"/>
    <property type="molecule type" value="Genomic_DNA"/>
</dbReference>
<dbReference type="PANTHER" id="PTHR13774">
    <property type="entry name" value="PHENAZINE BIOSYNTHESIS PROTEIN"/>
    <property type="match status" value="1"/>
</dbReference>
<proteinExistence type="inferred from homology"/>
<dbReference type="SUPFAM" id="SSF54506">
    <property type="entry name" value="Diaminopimelate epimerase-like"/>
    <property type="match status" value="1"/>
</dbReference>
<evidence type="ECO:0000256" key="2">
    <source>
        <dbReference type="ARBA" id="ARBA00023235"/>
    </source>
</evidence>
<dbReference type="PIRSF" id="PIRSF016184">
    <property type="entry name" value="PhzC_PhzF"/>
    <property type="match status" value="1"/>
</dbReference>
<dbReference type="AlphaFoldDB" id="A0A3D3G0B9"/>
<dbReference type="PANTHER" id="PTHR13774:SF17">
    <property type="entry name" value="PHENAZINE BIOSYNTHESIS-LIKE DOMAIN-CONTAINING PROTEIN"/>
    <property type="match status" value="1"/>
</dbReference>
<dbReference type="Pfam" id="PF02567">
    <property type="entry name" value="PhzC-PhzF"/>
    <property type="match status" value="1"/>
</dbReference>
<evidence type="ECO:0000313" key="3">
    <source>
        <dbReference type="EMBL" id="HCM31479.1"/>
    </source>
</evidence>
<dbReference type="InterPro" id="IPR003719">
    <property type="entry name" value="Phenazine_PhzF-like"/>
</dbReference>
<evidence type="ECO:0000256" key="1">
    <source>
        <dbReference type="ARBA" id="ARBA00008270"/>
    </source>
</evidence>
<keyword evidence="2" id="KW-0413">Isomerase</keyword>
<comment type="similarity">
    <text evidence="1">Belongs to the PhzF family.</text>
</comment>
<dbReference type="NCBIfam" id="TIGR00654">
    <property type="entry name" value="PhzF_family"/>
    <property type="match status" value="1"/>
</dbReference>
<comment type="caution">
    <text evidence="3">The sequence shown here is derived from an EMBL/GenBank/DDBJ whole genome shotgun (WGS) entry which is preliminary data.</text>
</comment>
<name>A0A3D3G0B9_ACIRA</name>
<dbReference type="Proteomes" id="UP000262257">
    <property type="component" value="Unassembled WGS sequence"/>
</dbReference>
<dbReference type="RefSeq" id="WP_005015083.1">
    <property type="nucleotide sequence ID" value="NZ_BKHE01000007.1"/>
</dbReference>
<gene>
    <name evidence="3" type="ORF">DIC32_07955</name>
</gene>
<reference evidence="3 4" key="1">
    <citation type="journal article" date="2018" name="Nat. Biotechnol.">
        <title>A standardized bacterial taxonomy based on genome phylogeny substantially revises the tree of life.</title>
        <authorList>
            <person name="Parks D.H."/>
            <person name="Chuvochina M."/>
            <person name="Waite D.W."/>
            <person name="Rinke C."/>
            <person name="Skarshewski A."/>
            <person name="Chaumeil P.A."/>
            <person name="Hugenholtz P."/>
        </authorList>
    </citation>
    <scope>NUCLEOTIDE SEQUENCE [LARGE SCALE GENOMIC DNA]</scope>
    <source>
        <strain evidence="3">UBA10045</strain>
    </source>
</reference>
<dbReference type="GO" id="GO:0016853">
    <property type="term" value="F:isomerase activity"/>
    <property type="evidence" value="ECO:0007669"/>
    <property type="project" value="UniProtKB-KW"/>
</dbReference>
<dbReference type="Gene3D" id="3.10.310.10">
    <property type="entry name" value="Diaminopimelate Epimerase, Chain A, domain 1"/>
    <property type="match status" value="2"/>
</dbReference>
<sequence>MKMYQVDAFSTELFKGNPAAVLVCEEWLDDRIMQNIALENNLSETAFVKIINDENYEIRWFTPSVEVDFCGHATLASSFVLFKDFTTTKTIHFHVKDLGVFIVTQGQDGKITMNFPVRVPEPLPDYPVLLNKVVDCPFNEVYVNQQAFILVCESEQAVRDAKPDFNKIKELAVAYQRSTAITAADLDISITSKAQHYDYIARYFAPHKGIDEDPVTGSMHTGLAPLWADKLSKRQLVAYQASARGGLLYCDLKDNQRIEISGYAKLYMVAEIFLD</sequence>
<dbReference type="GO" id="GO:0005737">
    <property type="term" value="C:cytoplasm"/>
    <property type="evidence" value="ECO:0007669"/>
    <property type="project" value="TreeGrafter"/>
</dbReference>
<protein>
    <submittedName>
        <fullName evidence="3">PhzF family phenazine biosynthesis protein</fullName>
    </submittedName>
</protein>
<organism evidence="3 4">
    <name type="scientific">Acinetobacter radioresistens</name>
    <dbReference type="NCBI Taxonomy" id="40216"/>
    <lineage>
        <taxon>Bacteria</taxon>
        <taxon>Pseudomonadati</taxon>
        <taxon>Pseudomonadota</taxon>
        <taxon>Gammaproteobacteria</taxon>
        <taxon>Moraxellales</taxon>
        <taxon>Moraxellaceae</taxon>
        <taxon>Acinetobacter</taxon>
    </lineage>
</organism>
<evidence type="ECO:0000313" key="4">
    <source>
        <dbReference type="Proteomes" id="UP000262257"/>
    </source>
</evidence>
<accession>A0A3D3G0B9</accession>